<organism evidence="1">
    <name type="scientific">marine sediment metagenome</name>
    <dbReference type="NCBI Taxonomy" id="412755"/>
    <lineage>
        <taxon>unclassified sequences</taxon>
        <taxon>metagenomes</taxon>
        <taxon>ecological metagenomes</taxon>
    </lineage>
</organism>
<name>A0A0F9L4Z9_9ZZZZ</name>
<accession>A0A0F9L4Z9</accession>
<protein>
    <submittedName>
        <fullName evidence="1">Uncharacterized protein</fullName>
    </submittedName>
</protein>
<gene>
    <name evidence="1" type="ORF">LCGC14_1556870</name>
</gene>
<reference evidence="1" key="1">
    <citation type="journal article" date="2015" name="Nature">
        <title>Complex archaea that bridge the gap between prokaryotes and eukaryotes.</title>
        <authorList>
            <person name="Spang A."/>
            <person name="Saw J.H."/>
            <person name="Jorgensen S.L."/>
            <person name="Zaremba-Niedzwiedzka K."/>
            <person name="Martijn J."/>
            <person name="Lind A.E."/>
            <person name="van Eijk R."/>
            <person name="Schleper C."/>
            <person name="Guy L."/>
            <person name="Ettema T.J."/>
        </authorList>
    </citation>
    <scope>NUCLEOTIDE SEQUENCE</scope>
</reference>
<sequence>MQPQIKGTQLDQVTLATSVDTCLASCLGGNILISSPVLGETLVFIGSPIGWRNSVSVGGITAGDGLNSVGGSPIGSPITQVLSVDSTVARLNRALNTFSFAGAISFNLIDTTQKADEKIWRISNSGGQLLITTWTDTGGVGNNAIVIKRTGTTVNSIVFPSPIINTASGVGTKSAIQLNSAVPTIVFNDTDATATETIWDITSVSESKSLEFRTRTDAHGTGTTWMQVVRSGTKVTTINLEAISVTINGNEVLTSGDIKSIIQTVVEQVLAQLNKSI</sequence>
<proteinExistence type="predicted"/>
<evidence type="ECO:0000313" key="1">
    <source>
        <dbReference type="EMBL" id="KKM49451.1"/>
    </source>
</evidence>
<comment type="caution">
    <text evidence="1">The sequence shown here is derived from an EMBL/GenBank/DDBJ whole genome shotgun (WGS) entry which is preliminary data.</text>
</comment>
<dbReference type="AlphaFoldDB" id="A0A0F9L4Z9"/>
<dbReference type="EMBL" id="LAZR01011979">
    <property type="protein sequence ID" value="KKM49451.1"/>
    <property type="molecule type" value="Genomic_DNA"/>
</dbReference>